<organism evidence="2 3">
    <name type="scientific">Roridomyces roridus</name>
    <dbReference type="NCBI Taxonomy" id="1738132"/>
    <lineage>
        <taxon>Eukaryota</taxon>
        <taxon>Fungi</taxon>
        <taxon>Dikarya</taxon>
        <taxon>Basidiomycota</taxon>
        <taxon>Agaricomycotina</taxon>
        <taxon>Agaricomycetes</taxon>
        <taxon>Agaricomycetidae</taxon>
        <taxon>Agaricales</taxon>
        <taxon>Marasmiineae</taxon>
        <taxon>Mycenaceae</taxon>
        <taxon>Roridomyces</taxon>
    </lineage>
</organism>
<accession>A0AAD7BHR6</accession>
<protein>
    <submittedName>
        <fullName evidence="2">Uncharacterized protein</fullName>
    </submittedName>
</protein>
<feature type="compositionally biased region" description="Basic and acidic residues" evidence="1">
    <location>
        <begin position="236"/>
        <end position="250"/>
    </location>
</feature>
<feature type="compositionally biased region" description="Pro residues" evidence="1">
    <location>
        <begin position="10"/>
        <end position="20"/>
    </location>
</feature>
<dbReference type="AlphaFoldDB" id="A0AAD7BHR6"/>
<feature type="region of interest" description="Disordered" evidence="1">
    <location>
        <begin position="1"/>
        <end position="288"/>
    </location>
</feature>
<feature type="compositionally biased region" description="Pro residues" evidence="1">
    <location>
        <begin position="195"/>
        <end position="204"/>
    </location>
</feature>
<feature type="compositionally biased region" description="Polar residues" evidence="1">
    <location>
        <begin position="113"/>
        <end position="130"/>
    </location>
</feature>
<feature type="compositionally biased region" description="Polar residues" evidence="1">
    <location>
        <begin position="226"/>
        <end position="235"/>
    </location>
</feature>
<proteinExistence type="predicted"/>
<dbReference type="Proteomes" id="UP001221142">
    <property type="component" value="Unassembled WGS sequence"/>
</dbReference>
<evidence type="ECO:0000313" key="2">
    <source>
        <dbReference type="EMBL" id="KAJ7621236.1"/>
    </source>
</evidence>
<name>A0AAD7BHR6_9AGAR</name>
<feature type="compositionally biased region" description="Polar residues" evidence="1">
    <location>
        <begin position="75"/>
        <end position="102"/>
    </location>
</feature>
<keyword evidence="3" id="KW-1185">Reference proteome</keyword>
<feature type="compositionally biased region" description="Polar residues" evidence="1">
    <location>
        <begin position="36"/>
        <end position="48"/>
    </location>
</feature>
<dbReference type="EMBL" id="JARKIF010000016">
    <property type="protein sequence ID" value="KAJ7621236.1"/>
    <property type="molecule type" value="Genomic_DNA"/>
</dbReference>
<feature type="compositionally biased region" description="Pro residues" evidence="1">
    <location>
        <begin position="260"/>
        <end position="272"/>
    </location>
</feature>
<evidence type="ECO:0000313" key="3">
    <source>
        <dbReference type="Proteomes" id="UP001221142"/>
    </source>
</evidence>
<evidence type="ECO:0000256" key="1">
    <source>
        <dbReference type="SAM" id="MobiDB-lite"/>
    </source>
</evidence>
<comment type="caution">
    <text evidence="2">The sequence shown here is derived from an EMBL/GenBank/DDBJ whole genome shotgun (WGS) entry which is preliminary data.</text>
</comment>
<reference evidence="2" key="1">
    <citation type="submission" date="2023-03" db="EMBL/GenBank/DDBJ databases">
        <title>Massive genome expansion in bonnet fungi (Mycena s.s.) driven by repeated elements and novel gene families across ecological guilds.</title>
        <authorList>
            <consortium name="Lawrence Berkeley National Laboratory"/>
            <person name="Harder C.B."/>
            <person name="Miyauchi S."/>
            <person name="Viragh M."/>
            <person name="Kuo A."/>
            <person name="Thoen E."/>
            <person name="Andreopoulos B."/>
            <person name="Lu D."/>
            <person name="Skrede I."/>
            <person name="Drula E."/>
            <person name="Henrissat B."/>
            <person name="Morin E."/>
            <person name="Kohler A."/>
            <person name="Barry K."/>
            <person name="LaButti K."/>
            <person name="Morin E."/>
            <person name="Salamov A."/>
            <person name="Lipzen A."/>
            <person name="Mereny Z."/>
            <person name="Hegedus B."/>
            <person name="Baldrian P."/>
            <person name="Stursova M."/>
            <person name="Weitz H."/>
            <person name="Taylor A."/>
            <person name="Grigoriev I.V."/>
            <person name="Nagy L.G."/>
            <person name="Martin F."/>
            <person name="Kauserud H."/>
        </authorList>
    </citation>
    <scope>NUCLEOTIDE SEQUENCE</scope>
    <source>
        <strain evidence="2">9284</strain>
    </source>
</reference>
<gene>
    <name evidence="2" type="ORF">FB45DRAFT_138091</name>
</gene>
<sequence>MAGFLRKKTAPPPAPSPPQQPVTNGAPATPLFARFATSSDEASPQRIVSSPMALATRKEQPPGISNAAGIRGAQATRQNVVPSYPQNQAGPASNGKSNSYASPVQKRRASPPARTQTLPPTASVQPPQNRRFSHVPGIDKPLPTILPDDNYAPDPLGTTPPQSSLPANRRASSRGYPPAAIQNFSNGRVMNTPVQSPPSSPPTRPFSDANTRLGTRPLAQAPPNPNSASLQSSSRYPKELQRQDLRHKLSDASVASGRPPAIPVPSSPPRQAPPVQWDPEPRAPTGPSFDQVNIHSFFLYWGGARICMDPVIAS</sequence>